<feature type="domain" description="TMEM205-like" evidence="6">
    <location>
        <begin position="21"/>
        <end position="128"/>
    </location>
</feature>
<dbReference type="PANTHER" id="PTHR23241">
    <property type="entry name" value="LATE EMBRYOGENESIS ABUNDANT PLANTS LEA-RELATED"/>
    <property type="match status" value="1"/>
</dbReference>
<keyword evidence="2 5" id="KW-0812">Transmembrane</keyword>
<dbReference type="AlphaFoldDB" id="A0A8H3ARC6"/>
<keyword evidence="4 5" id="KW-0472">Membrane</keyword>
<evidence type="ECO:0000313" key="7">
    <source>
        <dbReference type="EMBL" id="CAE6432493.1"/>
    </source>
</evidence>
<organism evidence="7 8">
    <name type="scientific">Rhizoctonia solani</name>
    <dbReference type="NCBI Taxonomy" id="456999"/>
    <lineage>
        <taxon>Eukaryota</taxon>
        <taxon>Fungi</taxon>
        <taxon>Dikarya</taxon>
        <taxon>Basidiomycota</taxon>
        <taxon>Agaricomycotina</taxon>
        <taxon>Agaricomycetes</taxon>
        <taxon>Cantharellales</taxon>
        <taxon>Ceratobasidiaceae</taxon>
        <taxon>Rhizoctonia</taxon>
    </lineage>
</organism>
<dbReference type="InterPro" id="IPR053009">
    <property type="entry name" value="Xanthocillin_Biosynth-Assoc"/>
</dbReference>
<evidence type="ECO:0000256" key="4">
    <source>
        <dbReference type="ARBA" id="ARBA00023136"/>
    </source>
</evidence>
<feature type="transmembrane region" description="Helical" evidence="5">
    <location>
        <begin position="57"/>
        <end position="76"/>
    </location>
</feature>
<comment type="caution">
    <text evidence="7">The sequence shown here is derived from an EMBL/GenBank/DDBJ whole genome shotgun (WGS) entry which is preliminary data.</text>
</comment>
<dbReference type="PANTHER" id="PTHR23241:SF102">
    <property type="entry name" value="LD23009P"/>
    <property type="match status" value="1"/>
</dbReference>
<name>A0A8H3ARC6_9AGAM</name>
<evidence type="ECO:0000256" key="2">
    <source>
        <dbReference type="ARBA" id="ARBA00022692"/>
    </source>
</evidence>
<feature type="transmembrane region" description="Helical" evidence="5">
    <location>
        <begin position="155"/>
        <end position="178"/>
    </location>
</feature>
<protein>
    <recommendedName>
        <fullName evidence="6">TMEM205-like domain-containing protein</fullName>
    </recommendedName>
</protein>
<sequence length="185" mass="20350">MIQTMLEAIKATLQVRALYQLLYSYVFGATLWGSFIAGFIAFRAIPRQQFGLLQSRTFPVFFSTSTGVTIALLGIWTATHNEILADSFDLSSPAVIQAWVLASAATCNGINLVYLGPKTTETMFKRHKLERAEKVQYNDPAASAEMKTLNKQFGALHGISSLLNLFSLFCLAVHGVWIGNSTHAL</sequence>
<keyword evidence="3 5" id="KW-1133">Transmembrane helix</keyword>
<dbReference type="OrthoDB" id="9332038at2759"/>
<feature type="transmembrane region" description="Helical" evidence="5">
    <location>
        <begin position="96"/>
        <end position="116"/>
    </location>
</feature>
<gene>
    <name evidence="7" type="ORF">RDB_LOCUS112300</name>
</gene>
<dbReference type="Pfam" id="PF13664">
    <property type="entry name" value="DUF4149"/>
    <property type="match status" value="1"/>
</dbReference>
<dbReference type="Proteomes" id="UP000663846">
    <property type="component" value="Unassembled WGS sequence"/>
</dbReference>
<accession>A0A8H3ARC6</accession>
<reference evidence="7" key="1">
    <citation type="submission" date="2021-01" db="EMBL/GenBank/DDBJ databases">
        <authorList>
            <person name="Kaushik A."/>
        </authorList>
    </citation>
    <scope>NUCLEOTIDE SEQUENCE</scope>
    <source>
        <strain evidence="7">AG1-1C</strain>
    </source>
</reference>
<evidence type="ECO:0000313" key="8">
    <source>
        <dbReference type="Proteomes" id="UP000663846"/>
    </source>
</evidence>
<evidence type="ECO:0000259" key="6">
    <source>
        <dbReference type="Pfam" id="PF13664"/>
    </source>
</evidence>
<comment type="subcellular location">
    <subcellularLocation>
        <location evidence="1">Membrane</location>
    </subcellularLocation>
</comment>
<dbReference type="EMBL" id="CAJMWS010000329">
    <property type="protein sequence ID" value="CAE6432493.1"/>
    <property type="molecule type" value="Genomic_DNA"/>
</dbReference>
<evidence type="ECO:0000256" key="3">
    <source>
        <dbReference type="ARBA" id="ARBA00022989"/>
    </source>
</evidence>
<dbReference type="GO" id="GO:0016020">
    <property type="term" value="C:membrane"/>
    <property type="evidence" value="ECO:0007669"/>
    <property type="project" value="UniProtKB-SubCell"/>
</dbReference>
<evidence type="ECO:0000256" key="1">
    <source>
        <dbReference type="ARBA" id="ARBA00004370"/>
    </source>
</evidence>
<proteinExistence type="predicted"/>
<evidence type="ECO:0000256" key="5">
    <source>
        <dbReference type="SAM" id="Phobius"/>
    </source>
</evidence>
<dbReference type="InterPro" id="IPR025423">
    <property type="entry name" value="TMEM205-like"/>
</dbReference>
<feature type="transmembrane region" description="Helical" evidence="5">
    <location>
        <begin position="22"/>
        <end position="45"/>
    </location>
</feature>